<accession>A0A1D1Y7U6</accession>
<evidence type="ECO:0000256" key="8">
    <source>
        <dbReference type="SAM" id="Coils"/>
    </source>
</evidence>
<evidence type="ECO:0000256" key="5">
    <source>
        <dbReference type="ARBA" id="ARBA00023054"/>
    </source>
</evidence>
<feature type="region of interest" description="Disordered" evidence="9">
    <location>
        <begin position="496"/>
        <end position="573"/>
    </location>
</feature>
<feature type="compositionally biased region" description="Basic and acidic residues" evidence="9">
    <location>
        <begin position="521"/>
        <end position="534"/>
    </location>
</feature>
<feature type="coiled-coil region" evidence="8">
    <location>
        <begin position="274"/>
        <end position="315"/>
    </location>
</feature>
<keyword evidence="2" id="KW-1003">Cell membrane</keyword>
<dbReference type="GO" id="GO:0005886">
    <property type="term" value="C:plasma membrane"/>
    <property type="evidence" value="ECO:0007669"/>
    <property type="project" value="UniProtKB-SubCell"/>
</dbReference>
<comment type="similarity">
    <text evidence="7">Belongs to the plant Proton pump-interactor protein family.</text>
</comment>
<name>A0A1D1Y7U6_9ARAE</name>
<keyword evidence="5 8" id="KW-0175">Coiled coil</keyword>
<keyword evidence="6 10" id="KW-0472">Membrane</keyword>
<evidence type="ECO:0000313" key="12">
    <source>
        <dbReference type="EMBL" id="JAT63521.1"/>
    </source>
</evidence>
<evidence type="ECO:0000256" key="7">
    <source>
        <dbReference type="ARBA" id="ARBA00038080"/>
    </source>
</evidence>
<dbReference type="InterPro" id="IPR055282">
    <property type="entry name" value="PPI1-4"/>
</dbReference>
<keyword evidence="3 10" id="KW-0812">Transmembrane</keyword>
<evidence type="ECO:0000256" key="1">
    <source>
        <dbReference type="ARBA" id="ARBA00004162"/>
    </source>
</evidence>
<dbReference type="EMBL" id="GDJX01017239">
    <property type="protein sequence ID" value="JAT50697.1"/>
    <property type="molecule type" value="Transcribed_RNA"/>
</dbReference>
<protein>
    <recommendedName>
        <fullName evidence="13">Proton pump-interactor 1</fullName>
    </recommendedName>
</protein>
<feature type="transmembrane region" description="Helical" evidence="10">
    <location>
        <begin position="609"/>
        <end position="632"/>
    </location>
</feature>
<feature type="compositionally biased region" description="Basic and acidic residues" evidence="9">
    <location>
        <begin position="441"/>
        <end position="456"/>
    </location>
</feature>
<sequence>MGVEILTDDSTSRTVEDATEQNNAFLSDMDKNAKLGPGQDLEQPINFGLVDSTQGTNIQTKAEANDAKNASFPKDAVDEWPAPKQIHTFYLVKYQSYEDPKLKAKLEQVDKEIQKRSKERFQITEALKEKRTERSLVISQLKPLTAEDKQYRVIIDGKRKEMEPLQAALGKLRNANNAERGMGLCSSEEELDNLIQSLHYRIQHESNTLAEEKLLLKDIKHLEGTREKVIAHAAMKAKLQDSLGPKEAIQDQVKLIGVDLDGVRKEQQAVRAKIRSLEDVLKAIDEDIGTLQEELASVTEKKDKAYEALNEHRKARDEGNASYYQNRALLNNARDLAAKKDIAALEELSCNEVEKFMSQWSGNKGFRDDYEKRILSSLDKRQLSRDGRMRNPDEKPIVSPVVASTESEVSLLAASRKVDIDMKPPKVDVEAPAQHIPSKKASKDDVRKLTGPETKGKAAPPEETETFFLSEKGQKDSAAPEVDAAKLKEMKRGEEIAKAKQASERKKKLSEKAAAKAAVRAQKEAEKKQKEREKKAKKKAAAVVLDTPDEQTEVETKAEESQEMEAINDAQIPSKVKEAKETVRYRIRSKGPDQRPKVIIPKKKKSSSYWLWAASVAAASVLALLILGYYFYYGRN</sequence>
<dbReference type="AlphaFoldDB" id="A0A1D1Y7U6"/>
<evidence type="ECO:0000256" key="9">
    <source>
        <dbReference type="SAM" id="MobiDB-lite"/>
    </source>
</evidence>
<reference evidence="11" key="1">
    <citation type="submission" date="2015-07" db="EMBL/GenBank/DDBJ databases">
        <title>Transcriptome Assembly of Anthurium amnicola.</title>
        <authorList>
            <person name="Suzuki J."/>
        </authorList>
    </citation>
    <scope>NUCLEOTIDE SEQUENCE</scope>
</reference>
<dbReference type="PANTHER" id="PTHR32219">
    <property type="entry name" value="RNA-BINDING PROTEIN YLMH-RELATED"/>
    <property type="match status" value="1"/>
</dbReference>
<dbReference type="PANTHER" id="PTHR32219:SF2">
    <property type="entry name" value="PROTON PUMP-INTERACTOR 1"/>
    <property type="match status" value="1"/>
</dbReference>
<organism evidence="11">
    <name type="scientific">Anthurium amnicola</name>
    <dbReference type="NCBI Taxonomy" id="1678845"/>
    <lineage>
        <taxon>Eukaryota</taxon>
        <taxon>Viridiplantae</taxon>
        <taxon>Streptophyta</taxon>
        <taxon>Embryophyta</taxon>
        <taxon>Tracheophyta</taxon>
        <taxon>Spermatophyta</taxon>
        <taxon>Magnoliopsida</taxon>
        <taxon>Liliopsida</taxon>
        <taxon>Araceae</taxon>
        <taxon>Pothoideae</taxon>
        <taxon>Potheae</taxon>
        <taxon>Anthurium</taxon>
    </lineage>
</organism>
<proteinExistence type="inferred from homology"/>
<feature type="compositionally biased region" description="Basic and acidic residues" evidence="9">
    <location>
        <begin position="496"/>
        <end position="514"/>
    </location>
</feature>
<evidence type="ECO:0000313" key="11">
    <source>
        <dbReference type="EMBL" id="JAT50697.1"/>
    </source>
</evidence>
<keyword evidence="4 10" id="KW-1133">Transmembrane helix</keyword>
<dbReference type="EMBL" id="GDJX01004415">
    <property type="protein sequence ID" value="JAT63521.1"/>
    <property type="molecule type" value="Transcribed_RNA"/>
</dbReference>
<evidence type="ECO:0000256" key="3">
    <source>
        <dbReference type="ARBA" id="ARBA00022692"/>
    </source>
</evidence>
<evidence type="ECO:0000256" key="4">
    <source>
        <dbReference type="ARBA" id="ARBA00022989"/>
    </source>
</evidence>
<evidence type="ECO:0000256" key="10">
    <source>
        <dbReference type="SAM" id="Phobius"/>
    </source>
</evidence>
<feature type="region of interest" description="Disordered" evidence="9">
    <location>
        <begin position="423"/>
        <end position="482"/>
    </location>
</feature>
<comment type="subcellular location">
    <subcellularLocation>
        <location evidence="1">Cell membrane</location>
        <topology evidence="1">Single-pass membrane protein</topology>
    </subcellularLocation>
</comment>
<evidence type="ECO:0000256" key="2">
    <source>
        <dbReference type="ARBA" id="ARBA00022475"/>
    </source>
</evidence>
<gene>
    <name evidence="11" type="ORF">g.110459</name>
    <name evidence="12" type="ORF">g.110460</name>
</gene>
<feature type="region of interest" description="Disordered" evidence="9">
    <location>
        <begin position="1"/>
        <end position="42"/>
    </location>
</feature>
<evidence type="ECO:0008006" key="13">
    <source>
        <dbReference type="Google" id="ProtNLM"/>
    </source>
</evidence>
<evidence type="ECO:0000256" key="6">
    <source>
        <dbReference type="ARBA" id="ARBA00023136"/>
    </source>
</evidence>